<evidence type="ECO:0008006" key="5">
    <source>
        <dbReference type="Google" id="ProtNLM"/>
    </source>
</evidence>
<dbReference type="Proteomes" id="UP001500253">
    <property type="component" value="Unassembled WGS sequence"/>
</dbReference>
<feature type="signal peptide" evidence="2">
    <location>
        <begin position="1"/>
        <end position="22"/>
    </location>
</feature>
<sequence length="170" mass="17778">MWRRLCPVAAASSATVTLPAVAWILRQAHSTSAEPRGPARSRAASTWSSIRNRAPQSAHPASRSASPLARAPSNSSGSTQELAISCMGTSKIVWAARGVSVTCTPWTRPGCSPTAAVVRGPVARHGMEAARVGSSASVSRIGPSKRKTRSTQPLGSSRRRRGAAETTRNP</sequence>
<accession>A0ABN3FTD7</accession>
<gene>
    <name evidence="3" type="ORF">GCM10010246_21980</name>
</gene>
<dbReference type="EMBL" id="BAAASD010000006">
    <property type="protein sequence ID" value="GAA2337185.1"/>
    <property type="molecule type" value="Genomic_DNA"/>
</dbReference>
<protein>
    <recommendedName>
        <fullName evidence="5">Secreted protein</fullName>
    </recommendedName>
</protein>
<comment type="caution">
    <text evidence="3">The sequence shown here is derived from an EMBL/GenBank/DDBJ whole genome shotgun (WGS) entry which is preliminary data.</text>
</comment>
<evidence type="ECO:0000313" key="3">
    <source>
        <dbReference type="EMBL" id="GAA2337185.1"/>
    </source>
</evidence>
<name>A0ABN3FTD7_9ACTN</name>
<organism evidence="3 4">
    <name type="scientific">Streptomyces cuspidosporus</name>
    <dbReference type="NCBI Taxonomy" id="66882"/>
    <lineage>
        <taxon>Bacteria</taxon>
        <taxon>Bacillati</taxon>
        <taxon>Actinomycetota</taxon>
        <taxon>Actinomycetes</taxon>
        <taxon>Kitasatosporales</taxon>
        <taxon>Streptomycetaceae</taxon>
        <taxon>Streptomyces</taxon>
    </lineage>
</organism>
<evidence type="ECO:0000313" key="4">
    <source>
        <dbReference type="Proteomes" id="UP001500253"/>
    </source>
</evidence>
<keyword evidence="2" id="KW-0732">Signal</keyword>
<feature type="region of interest" description="Disordered" evidence="1">
    <location>
        <begin position="128"/>
        <end position="170"/>
    </location>
</feature>
<evidence type="ECO:0000256" key="2">
    <source>
        <dbReference type="SAM" id="SignalP"/>
    </source>
</evidence>
<feature type="region of interest" description="Disordered" evidence="1">
    <location>
        <begin position="29"/>
        <end position="79"/>
    </location>
</feature>
<reference evidence="3 4" key="1">
    <citation type="journal article" date="2019" name="Int. J. Syst. Evol. Microbiol.">
        <title>The Global Catalogue of Microorganisms (GCM) 10K type strain sequencing project: providing services to taxonomists for standard genome sequencing and annotation.</title>
        <authorList>
            <consortium name="The Broad Institute Genomics Platform"/>
            <consortium name="The Broad Institute Genome Sequencing Center for Infectious Disease"/>
            <person name="Wu L."/>
            <person name="Ma J."/>
        </authorList>
    </citation>
    <scope>NUCLEOTIDE SEQUENCE [LARGE SCALE GENOMIC DNA]</scope>
    <source>
        <strain evidence="3 4">JCM 4316</strain>
    </source>
</reference>
<feature type="chain" id="PRO_5047398982" description="Secreted protein" evidence="2">
    <location>
        <begin position="23"/>
        <end position="170"/>
    </location>
</feature>
<evidence type="ECO:0000256" key="1">
    <source>
        <dbReference type="SAM" id="MobiDB-lite"/>
    </source>
</evidence>
<feature type="compositionally biased region" description="Low complexity" evidence="1">
    <location>
        <begin position="129"/>
        <end position="140"/>
    </location>
</feature>
<feature type="compositionally biased region" description="Low complexity" evidence="1">
    <location>
        <begin position="53"/>
        <end position="76"/>
    </location>
</feature>
<proteinExistence type="predicted"/>
<keyword evidence="4" id="KW-1185">Reference proteome</keyword>